<gene>
    <name evidence="4" type="ORF">V1633_24045</name>
</gene>
<dbReference type="Gene3D" id="1.25.40.10">
    <property type="entry name" value="Tetratricopeptide repeat domain"/>
    <property type="match status" value="3"/>
</dbReference>
<keyword evidence="5" id="KW-1185">Reference proteome</keyword>
<dbReference type="EMBL" id="JAZGQK010000021">
    <property type="protein sequence ID" value="MEE6261562.1"/>
    <property type="molecule type" value="Genomic_DNA"/>
</dbReference>
<evidence type="ECO:0000313" key="4">
    <source>
        <dbReference type="EMBL" id="MEE6261562.1"/>
    </source>
</evidence>
<dbReference type="PANTHER" id="PTHR44858">
    <property type="entry name" value="TETRATRICOPEPTIDE REPEAT PROTEIN 6"/>
    <property type="match status" value="1"/>
</dbReference>
<dbReference type="PANTHER" id="PTHR44858:SF1">
    <property type="entry name" value="UDP-N-ACETYLGLUCOSAMINE--PEPTIDE N-ACETYLGLUCOSAMINYLTRANSFERASE SPINDLY-RELATED"/>
    <property type="match status" value="1"/>
</dbReference>
<dbReference type="RefSeq" id="WP_331216645.1">
    <property type="nucleotide sequence ID" value="NZ_JAZGQK010000021.1"/>
</dbReference>
<name>A0ABU7RYG4_9ACTN</name>
<sequence>MPDIRPAGAPDGPPDPPHRWIRAPHRHDRRRLLAAAVPAGPVLADVDAHRRRRGPYTAGGELLRTVVPEAWRHWPELVSRHEVEVLSLAPEMRDLIPATRHTLTSLAVPEERTRFYSRLRTLRIAHGVVEFLNGYLGRLDGGPRYLLVDNLHEADPTDQELCAVLLRRADPGLLRLVVATGTDDPVVPPGPLAVSLAGAMRRYATEVVVAPTPAPDLPECSDLELARRYVAADCVDDDPRVLAAYRRIDPGERARLHDQRVAELAEEPDWSLRLGALPYHAEHGADPAGAGADALRAALDYCVDMGFYHATVDYGERGRAVVDWTAQLDHWWAFTTKLTTSLAALGLPELALALYHEARARTTAPMVHLQAAYATAMLHTRYLPKESQDHHTARGWANLAIAIAQCLPDPKTRAFKTVFNQNGLALVAVHEGRLDEALTLVSNGIERLERDLDDTEHALHRSVLRHNRSQVYAALGRYDDALADLDAVIAADPRYPEYHFDRGNLLRRLGRPAEAVDCYERALALSPPFPEVYYNRGDARVELGDLAGALSDFSYVLELDETHLDAYVNRAGLRFELGDAEGAWHDVREGLALDPDNPHLCCVQGQLLIADDPAAAHRVLTGLVTAHPGFADGWAARGAAAYDRGDLADAVADFGRALALVDTPATRFNRGTALAESGRYEEALADFTEVHASTGDPEARTQIGICLERLGRTTVRTG</sequence>
<dbReference type="Pfam" id="PF13432">
    <property type="entry name" value="TPR_16"/>
    <property type="match status" value="3"/>
</dbReference>
<accession>A0ABU7RYG4</accession>
<dbReference type="InterPro" id="IPR050498">
    <property type="entry name" value="Ycf3"/>
</dbReference>
<proteinExistence type="predicted"/>
<dbReference type="SUPFAM" id="SSF48452">
    <property type="entry name" value="TPR-like"/>
    <property type="match status" value="2"/>
</dbReference>
<dbReference type="Proteomes" id="UP001332243">
    <property type="component" value="Unassembled WGS sequence"/>
</dbReference>
<evidence type="ECO:0000256" key="1">
    <source>
        <dbReference type="ARBA" id="ARBA00022737"/>
    </source>
</evidence>
<dbReference type="InterPro" id="IPR011990">
    <property type="entry name" value="TPR-like_helical_dom_sf"/>
</dbReference>
<evidence type="ECO:0000313" key="5">
    <source>
        <dbReference type="Proteomes" id="UP001332243"/>
    </source>
</evidence>
<keyword evidence="2 3" id="KW-0802">TPR repeat</keyword>
<dbReference type="SMART" id="SM00028">
    <property type="entry name" value="TPR"/>
    <property type="match status" value="6"/>
</dbReference>
<organism evidence="4 5">
    <name type="scientific">Plantactinospora sonchi</name>
    <dbReference type="NCBI Taxonomy" id="1544735"/>
    <lineage>
        <taxon>Bacteria</taxon>
        <taxon>Bacillati</taxon>
        <taxon>Actinomycetota</taxon>
        <taxon>Actinomycetes</taxon>
        <taxon>Micromonosporales</taxon>
        <taxon>Micromonosporaceae</taxon>
        <taxon>Plantactinospora</taxon>
    </lineage>
</organism>
<evidence type="ECO:0000256" key="2">
    <source>
        <dbReference type="ARBA" id="ARBA00022803"/>
    </source>
</evidence>
<feature type="repeat" description="TPR" evidence="3">
    <location>
        <begin position="530"/>
        <end position="563"/>
    </location>
</feature>
<comment type="caution">
    <text evidence="4">The sequence shown here is derived from an EMBL/GenBank/DDBJ whole genome shotgun (WGS) entry which is preliminary data.</text>
</comment>
<evidence type="ECO:0000256" key="3">
    <source>
        <dbReference type="PROSITE-ProRule" id="PRU00339"/>
    </source>
</evidence>
<feature type="repeat" description="TPR" evidence="3">
    <location>
        <begin position="496"/>
        <end position="529"/>
    </location>
</feature>
<dbReference type="InterPro" id="IPR019734">
    <property type="entry name" value="TPR_rpt"/>
</dbReference>
<reference evidence="4 5" key="1">
    <citation type="submission" date="2024-01" db="EMBL/GenBank/DDBJ databases">
        <title>Genome insights into Plantactinospora sonchi sp. nov.</title>
        <authorList>
            <person name="Wang L."/>
        </authorList>
    </citation>
    <scope>NUCLEOTIDE SEQUENCE [LARGE SCALE GENOMIC DNA]</scope>
    <source>
        <strain evidence="4 5">NEAU-QY2</strain>
    </source>
</reference>
<dbReference type="PROSITE" id="PS50005">
    <property type="entry name" value="TPR"/>
    <property type="match status" value="2"/>
</dbReference>
<keyword evidence="1" id="KW-0677">Repeat</keyword>
<protein>
    <submittedName>
        <fullName evidence="4">Tetratricopeptide repeat protein</fullName>
    </submittedName>
</protein>